<dbReference type="AlphaFoldDB" id="A0A1I7XL39"/>
<keyword evidence="2" id="KW-1185">Reference proteome</keyword>
<sequence length="78" mass="9210">MFYKKYKNASIINMENSNESLSQVRILIFLGQLLILFLSYFQIFVNEYYTLIEKSPDLSESEIFAKVERQMKDSGIDL</sequence>
<evidence type="ECO:0000256" key="1">
    <source>
        <dbReference type="SAM" id="Phobius"/>
    </source>
</evidence>
<dbReference type="Proteomes" id="UP000095283">
    <property type="component" value="Unplaced"/>
</dbReference>
<name>A0A1I7XL39_HETBA</name>
<dbReference type="WBParaSite" id="Hba_18238">
    <property type="protein sequence ID" value="Hba_18238"/>
    <property type="gene ID" value="Hba_18238"/>
</dbReference>
<protein>
    <submittedName>
        <fullName evidence="3">FtsH_ext domain-containing protein</fullName>
    </submittedName>
</protein>
<keyword evidence="1" id="KW-0472">Membrane</keyword>
<reference evidence="3" key="1">
    <citation type="submission" date="2016-11" db="UniProtKB">
        <authorList>
            <consortium name="WormBaseParasite"/>
        </authorList>
    </citation>
    <scope>IDENTIFICATION</scope>
</reference>
<organism evidence="2 3">
    <name type="scientific">Heterorhabditis bacteriophora</name>
    <name type="common">Entomopathogenic nematode worm</name>
    <dbReference type="NCBI Taxonomy" id="37862"/>
    <lineage>
        <taxon>Eukaryota</taxon>
        <taxon>Metazoa</taxon>
        <taxon>Ecdysozoa</taxon>
        <taxon>Nematoda</taxon>
        <taxon>Chromadorea</taxon>
        <taxon>Rhabditida</taxon>
        <taxon>Rhabditina</taxon>
        <taxon>Rhabditomorpha</taxon>
        <taxon>Strongyloidea</taxon>
        <taxon>Heterorhabditidae</taxon>
        <taxon>Heterorhabditis</taxon>
    </lineage>
</organism>
<accession>A0A1I7XL39</accession>
<evidence type="ECO:0000313" key="3">
    <source>
        <dbReference type="WBParaSite" id="Hba_18238"/>
    </source>
</evidence>
<feature type="transmembrane region" description="Helical" evidence="1">
    <location>
        <begin position="24"/>
        <end position="45"/>
    </location>
</feature>
<evidence type="ECO:0000313" key="2">
    <source>
        <dbReference type="Proteomes" id="UP000095283"/>
    </source>
</evidence>
<keyword evidence="1" id="KW-0812">Transmembrane</keyword>
<proteinExistence type="predicted"/>
<keyword evidence="1" id="KW-1133">Transmembrane helix</keyword>